<feature type="transmembrane region" description="Helical" evidence="1">
    <location>
        <begin position="15"/>
        <end position="38"/>
    </location>
</feature>
<keyword evidence="3" id="KW-1185">Reference proteome</keyword>
<keyword evidence="1" id="KW-0472">Membrane</keyword>
<organism evidence="2 3">
    <name type="scientific">Salinisphaera hydrothermalis (strain C41B8)</name>
    <dbReference type="NCBI Taxonomy" id="1304275"/>
    <lineage>
        <taxon>Bacteria</taxon>
        <taxon>Pseudomonadati</taxon>
        <taxon>Pseudomonadota</taxon>
        <taxon>Gammaproteobacteria</taxon>
        <taxon>Salinisphaerales</taxon>
        <taxon>Salinisphaeraceae</taxon>
        <taxon>Salinisphaera</taxon>
    </lineage>
</organism>
<dbReference type="PATRIC" id="fig|1304275.5.peg.1533"/>
<dbReference type="STRING" id="1304275.C41B8_07507"/>
<dbReference type="eggNOG" id="COG3291">
    <property type="taxonomic scope" value="Bacteria"/>
</dbReference>
<keyword evidence="1" id="KW-1133">Transmembrane helix</keyword>
<dbReference type="EMBL" id="APNK01000008">
    <property type="protein sequence ID" value="KEZ77875.1"/>
    <property type="molecule type" value="Genomic_DNA"/>
</dbReference>
<protein>
    <submittedName>
        <fullName evidence="2">Uncharacterized protein</fullName>
    </submittedName>
</protein>
<dbReference type="Proteomes" id="UP000028302">
    <property type="component" value="Unassembled WGS sequence"/>
</dbReference>
<proteinExistence type="predicted"/>
<gene>
    <name evidence="2" type="ORF">C41B8_07507</name>
</gene>
<sequence length="728" mass="79957">MPLPDTGSSVLFPGVLNLFTTMLLSLMLVVVFAGTALAQGGAEGRSVTDLRLAHLTHDCRRDAPVTFGQPFRPGDVPAGTTVQVFGDGKPIPTQVDVKARNADGSVRHAVISLNVPCDIDRNDRLTIVTASASSQSTSGSLSLEDLASSGFDARIELSQQGRQWALSAHDLLQRVVRDGGCHATTVYCRRWLAGPVANEWIVGAPPVGASGQVQPQLMVFFAIRAYGQGAVRSARVDTVVENDWAYADAPQNIDYSATLQIPGRSPVQIGHLGHYAHARWHQVAWYGDHSAEPWFAALSGPYLQATPAVPRYEDVQLDSQMLSQVRQSCAPMDHCDVMDHMEATGAQAQIGPLPQWSSAYVVNPHDYRTYRWMLADSDALGAYSIHFRERDTGNPLSLDRHPCATLIGPAEQSQCQAAPHGDDRFPRCVNCDTPLEAESAHHGAPAYVAYLVTGDWYYEQELTFWADWVEFFQNPEYRDYQHGLVQRQQIRGQAWSLRTIGDAAYLLPDDSPHKAFFNSAVANNIRWYTSHDVNGGDANPLGILTRGDAITYPLSGSNRHTAIATWQMSFFNWAVGNLADQGFAGADRLRDYFSRFQIGSLNSPGFCPLMASAYTLQVRDQEQAPLYQDFDTVYRKTFPGLASLSCGSAAFQRALQKDPSFDGFPYPRGTMVGYPASDTGFVANYQIGMASAASSDRPGARDAWSWFVQRPVRPDYTHAPQFAVVPTH</sequence>
<reference evidence="2 3" key="1">
    <citation type="submission" date="2013-03" db="EMBL/GenBank/DDBJ databases">
        <title>Salinisphaera hydrothermalis C41B8 Genome Sequencing.</title>
        <authorList>
            <person name="Li C."/>
            <person name="Lai Q."/>
            <person name="Shao Z."/>
        </authorList>
    </citation>
    <scope>NUCLEOTIDE SEQUENCE [LARGE SCALE GENOMIC DNA]</scope>
    <source>
        <strain evidence="2 3">C41B8</strain>
    </source>
</reference>
<name>A0A084IME1_SALHC</name>
<evidence type="ECO:0000313" key="3">
    <source>
        <dbReference type="Proteomes" id="UP000028302"/>
    </source>
</evidence>
<dbReference type="AlphaFoldDB" id="A0A084IME1"/>
<evidence type="ECO:0000313" key="2">
    <source>
        <dbReference type="EMBL" id="KEZ77875.1"/>
    </source>
</evidence>
<comment type="caution">
    <text evidence="2">The sequence shown here is derived from an EMBL/GenBank/DDBJ whole genome shotgun (WGS) entry which is preliminary data.</text>
</comment>
<keyword evidence="1" id="KW-0812">Transmembrane</keyword>
<accession>A0A084IME1</accession>
<evidence type="ECO:0000256" key="1">
    <source>
        <dbReference type="SAM" id="Phobius"/>
    </source>
</evidence>